<evidence type="ECO:0000313" key="3">
    <source>
        <dbReference type="Proteomes" id="UP000525432"/>
    </source>
</evidence>
<dbReference type="InterPro" id="IPR049250">
    <property type="entry name" value="DUF6883"/>
</dbReference>
<organism evidence="2 3">
    <name type="scientific">Microcystis aeruginosa BLCC-F158</name>
    <dbReference type="NCBI Taxonomy" id="2755316"/>
    <lineage>
        <taxon>Bacteria</taxon>
        <taxon>Bacillati</taxon>
        <taxon>Cyanobacteriota</taxon>
        <taxon>Cyanophyceae</taxon>
        <taxon>Oscillatoriophycideae</taxon>
        <taxon>Chroococcales</taxon>
        <taxon>Microcystaceae</taxon>
        <taxon>Microcystis</taxon>
    </lineage>
</organism>
<name>A0A841UUR4_MICAE</name>
<accession>A0A841UUR4</accession>
<feature type="domain" description="DUF6883" evidence="1">
    <location>
        <begin position="15"/>
        <end position="107"/>
    </location>
</feature>
<dbReference type="EMBL" id="JACEGC010000016">
    <property type="protein sequence ID" value="MBC1194761.1"/>
    <property type="molecule type" value="Genomic_DNA"/>
</dbReference>
<protein>
    <recommendedName>
        <fullName evidence="1">DUF6883 domain-containing protein</fullName>
    </recommendedName>
</protein>
<proteinExistence type="predicted"/>
<dbReference type="AlphaFoldDB" id="A0A841UUR4"/>
<evidence type="ECO:0000259" key="1">
    <source>
        <dbReference type="Pfam" id="PF21814"/>
    </source>
</evidence>
<evidence type="ECO:0000313" key="2">
    <source>
        <dbReference type="EMBL" id="MBC1194761.1"/>
    </source>
</evidence>
<sequence length="113" mass="12796">MTSATRFELPLAKAEYLLTYATAPGIGDDKQNFWCLEMGFESAEAIQEAILAEVSLEMLQPQGQNNFGYLYRAYIRITGPSGLSRRIRTVWIVRFDEDIARFVTAVPDRKGDL</sequence>
<dbReference type="RefSeq" id="WP_185238908.1">
    <property type="nucleotide sequence ID" value="NZ_JACEGC010000016.1"/>
</dbReference>
<reference evidence="2 3" key="1">
    <citation type="submission" date="2020-07" db="EMBL/GenBank/DDBJ databases">
        <title>Genomes of two Microcystis aeruginosa (Cyanobacteria) strains from Florida (USA) with disparate toxicogenic potential.</title>
        <authorList>
            <person name="Lefler F.W."/>
            <person name="Barbosa M."/>
            <person name="Berthold D.E."/>
            <person name="Laughinghouse H.D. IV."/>
        </authorList>
    </citation>
    <scope>NUCLEOTIDE SEQUENCE [LARGE SCALE GENOMIC DNA]</scope>
    <source>
        <strain evidence="2 3">BLCCF158</strain>
    </source>
</reference>
<dbReference type="Proteomes" id="UP000525432">
    <property type="component" value="Unassembled WGS sequence"/>
</dbReference>
<gene>
    <name evidence="2" type="ORF">H0901_05530</name>
</gene>
<dbReference type="Pfam" id="PF21814">
    <property type="entry name" value="DUF6883"/>
    <property type="match status" value="1"/>
</dbReference>
<comment type="caution">
    <text evidence="2">The sequence shown here is derived from an EMBL/GenBank/DDBJ whole genome shotgun (WGS) entry which is preliminary data.</text>
</comment>